<dbReference type="GeneTree" id="ENSGT00940000172760"/>
<reference evidence="1" key="3">
    <citation type="submission" date="2025-09" db="UniProtKB">
        <authorList>
            <consortium name="Ensembl"/>
        </authorList>
    </citation>
    <scope>IDENTIFICATION</scope>
</reference>
<evidence type="ECO:0000313" key="1">
    <source>
        <dbReference type="Ensembl" id="ENSPFOP00000010594.1"/>
    </source>
</evidence>
<organism evidence="1 2">
    <name type="scientific">Poecilia formosa</name>
    <name type="common">Amazon molly</name>
    <name type="synonym">Limia formosa</name>
    <dbReference type="NCBI Taxonomy" id="48698"/>
    <lineage>
        <taxon>Eukaryota</taxon>
        <taxon>Metazoa</taxon>
        <taxon>Chordata</taxon>
        <taxon>Craniata</taxon>
        <taxon>Vertebrata</taxon>
        <taxon>Euteleostomi</taxon>
        <taxon>Actinopterygii</taxon>
        <taxon>Neopterygii</taxon>
        <taxon>Teleostei</taxon>
        <taxon>Neoteleostei</taxon>
        <taxon>Acanthomorphata</taxon>
        <taxon>Ovalentaria</taxon>
        <taxon>Atherinomorphae</taxon>
        <taxon>Cyprinodontiformes</taxon>
        <taxon>Poeciliidae</taxon>
        <taxon>Poeciliinae</taxon>
        <taxon>Poecilia</taxon>
    </lineage>
</organism>
<reference evidence="1" key="2">
    <citation type="submission" date="2025-08" db="UniProtKB">
        <authorList>
            <consortium name="Ensembl"/>
        </authorList>
    </citation>
    <scope>IDENTIFICATION</scope>
</reference>
<dbReference type="Proteomes" id="UP000028760">
    <property type="component" value="Unassembled WGS sequence"/>
</dbReference>
<dbReference type="GeneID" id="103147757"/>
<dbReference type="GO" id="GO:0042795">
    <property type="term" value="P:snRNA transcription by RNA polymerase II"/>
    <property type="evidence" value="ECO:0007669"/>
    <property type="project" value="TreeGrafter"/>
</dbReference>
<evidence type="ECO:0000313" key="2">
    <source>
        <dbReference type="Proteomes" id="UP000028760"/>
    </source>
</evidence>
<dbReference type="PANTHER" id="PTHR15131:SF3">
    <property type="entry name" value="SNRNA-ACTIVATING PROTEIN COMPLEX SUBUNIT 1"/>
    <property type="match status" value="1"/>
</dbReference>
<protein>
    <submittedName>
        <fullName evidence="1">snRNA-activating protein complex subunit 1-like</fullName>
    </submittedName>
</protein>
<dbReference type="AlphaFoldDB" id="A0A087XXU1"/>
<keyword evidence="2" id="KW-1185">Reference proteome</keyword>
<dbReference type="OMA" id="RDDMQNV"/>
<reference evidence="2" key="1">
    <citation type="submission" date="2013-10" db="EMBL/GenBank/DDBJ databases">
        <authorList>
            <person name="Schartl M."/>
            <person name="Warren W."/>
        </authorList>
    </citation>
    <scope>NUCLEOTIDE SEQUENCE [LARGE SCALE GENOMIC DNA]</scope>
    <source>
        <strain evidence="2">female</strain>
    </source>
</reference>
<accession>A0A087XXU1</accession>
<dbReference type="InterPro" id="IPR019188">
    <property type="entry name" value="SNAPC1"/>
</dbReference>
<dbReference type="PANTHER" id="PTHR15131">
    <property type="entry name" value="SMALL NUCLEAR RNA ACTIVATING COMPLEX, POLYPEPTIDE 1"/>
    <property type="match status" value="1"/>
</dbReference>
<dbReference type="GO" id="GO:0019185">
    <property type="term" value="C:snRNA-activating protein complex"/>
    <property type="evidence" value="ECO:0007669"/>
    <property type="project" value="TreeGrafter"/>
</dbReference>
<dbReference type="RefSeq" id="XP_007566322.1">
    <property type="nucleotide sequence ID" value="XM_007566260.2"/>
</dbReference>
<sequence length="363" mass="42494">MESYRKPVKSDCEALLSRFRQTQSVRFEVFSNIWKEMKFVQIFRQSHNKRAFCRMVLDVAYCYFMPPFSFQIRVGGLYLLYSFYHCQNTSPPEQIRVALKDWEDVRNFEKESLDAQHLDVAYILQQLLTCKAFLFTAMPTLLHYNRKRTEEKPELCDEFMERPCRPQELINTQLTEEMSNIHELYKNMKASISSQMSTADAASVSLIRDGIVSELCSAVMEFYNWQQNKDTVDEAQPSQERISSQQECSNRAKLLASIKSKAYEEASEAVKSRRHRQVEIDLPAEEDKSFLKLHHSRVPKPSLKNRTKEQIRMSGNMGREAARITLINHLVTLEPALQEKIKNERRFKSLNEHLESQTISTSH</sequence>
<dbReference type="KEGG" id="pfor:103147757"/>
<dbReference type="STRING" id="48698.ENSPFOP00000010594"/>
<dbReference type="eggNOG" id="KOG4746">
    <property type="taxonomic scope" value="Eukaryota"/>
</dbReference>
<dbReference type="Ensembl" id="ENSPFOT00000010609.2">
    <property type="protein sequence ID" value="ENSPFOP00000010594.1"/>
    <property type="gene ID" value="ENSPFOG00000010556.2"/>
</dbReference>
<dbReference type="Pfam" id="PF09808">
    <property type="entry name" value="SNAPC1"/>
    <property type="match status" value="1"/>
</dbReference>
<proteinExistence type="predicted"/>
<dbReference type="EMBL" id="AYCK01011264">
    <property type="status" value="NOT_ANNOTATED_CDS"/>
    <property type="molecule type" value="Genomic_DNA"/>
</dbReference>
<name>A0A087XXU1_POEFO</name>
<dbReference type="OrthoDB" id="20127at2759"/>
<dbReference type="GO" id="GO:0043565">
    <property type="term" value="F:sequence-specific DNA binding"/>
    <property type="evidence" value="ECO:0007669"/>
    <property type="project" value="TreeGrafter"/>
</dbReference>
<dbReference type="GO" id="GO:0042796">
    <property type="term" value="P:snRNA transcription by RNA polymerase III"/>
    <property type="evidence" value="ECO:0007669"/>
    <property type="project" value="TreeGrafter"/>
</dbReference>